<name>A0A428MRL7_9BACI</name>
<dbReference type="SUPFAM" id="SSF53720">
    <property type="entry name" value="ALDH-like"/>
    <property type="match status" value="1"/>
</dbReference>
<dbReference type="PANTHER" id="PTHR43353:SF5">
    <property type="entry name" value="SUCCINATE-SEMIALDEHYDE DEHYDROGENASE, MITOCHONDRIAL"/>
    <property type="match status" value="1"/>
</dbReference>
<reference evidence="3 4" key="1">
    <citation type="submission" date="2018-10" db="EMBL/GenBank/DDBJ databases">
        <title>Draft genome sequence of Bacillus salarius IM0101, isolated from a hypersaline soil in Inner Mongolia, China.</title>
        <authorList>
            <person name="Yamprayoonswat W."/>
            <person name="Boonvisut S."/>
            <person name="Jumpathong W."/>
            <person name="Sittihan S."/>
            <person name="Ruangsuj P."/>
            <person name="Wanthongcharoen S."/>
            <person name="Thongpramul N."/>
            <person name="Pimmason S."/>
            <person name="Yu B."/>
            <person name="Yasawong M."/>
        </authorList>
    </citation>
    <scope>NUCLEOTIDE SEQUENCE [LARGE SCALE GENOMIC DNA]</scope>
    <source>
        <strain evidence="3 4">IM0101</strain>
    </source>
</reference>
<dbReference type="InterPro" id="IPR050740">
    <property type="entry name" value="Aldehyde_DH_Superfamily"/>
</dbReference>
<dbReference type="InterPro" id="IPR016162">
    <property type="entry name" value="Ald_DH_N"/>
</dbReference>
<dbReference type="GO" id="GO:0016620">
    <property type="term" value="F:oxidoreductase activity, acting on the aldehyde or oxo group of donors, NAD or NADP as acceptor"/>
    <property type="evidence" value="ECO:0007669"/>
    <property type="project" value="UniProtKB-ARBA"/>
</dbReference>
<dbReference type="Proteomes" id="UP000275076">
    <property type="component" value="Unassembled WGS sequence"/>
</dbReference>
<gene>
    <name evidence="3" type="ORF">D7Z54_35285</name>
</gene>
<proteinExistence type="predicted"/>
<organism evidence="3 4">
    <name type="scientific">Salibacterium salarium</name>
    <dbReference type="NCBI Taxonomy" id="284579"/>
    <lineage>
        <taxon>Bacteria</taxon>
        <taxon>Bacillati</taxon>
        <taxon>Bacillota</taxon>
        <taxon>Bacilli</taxon>
        <taxon>Bacillales</taxon>
        <taxon>Bacillaceae</taxon>
    </lineage>
</organism>
<accession>A0A428MRL7</accession>
<evidence type="ECO:0000259" key="2">
    <source>
        <dbReference type="Pfam" id="PF00171"/>
    </source>
</evidence>
<dbReference type="PANTHER" id="PTHR43353">
    <property type="entry name" value="SUCCINATE-SEMIALDEHYDE DEHYDROGENASE, MITOCHONDRIAL"/>
    <property type="match status" value="1"/>
</dbReference>
<dbReference type="EMBL" id="RBVX01000238">
    <property type="protein sequence ID" value="RSL28696.1"/>
    <property type="molecule type" value="Genomic_DNA"/>
</dbReference>
<dbReference type="OrthoDB" id="9812625at2"/>
<protein>
    <submittedName>
        <fullName evidence="3">Aldehyde dehydrogenase family protein</fullName>
    </submittedName>
</protein>
<evidence type="ECO:0000313" key="4">
    <source>
        <dbReference type="Proteomes" id="UP000275076"/>
    </source>
</evidence>
<feature type="non-terminal residue" evidence="3">
    <location>
        <position position="45"/>
    </location>
</feature>
<keyword evidence="4" id="KW-1185">Reference proteome</keyword>
<feature type="domain" description="Aldehyde dehydrogenase" evidence="2">
    <location>
        <begin position="3"/>
        <end position="40"/>
    </location>
</feature>
<dbReference type="Gene3D" id="3.40.605.10">
    <property type="entry name" value="Aldehyde Dehydrogenase, Chain A, domain 1"/>
    <property type="match status" value="1"/>
</dbReference>
<evidence type="ECO:0000256" key="1">
    <source>
        <dbReference type="ARBA" id="ARBA00023002"/>
    </source>
</evidence>
<evidence type="ECO:0000313" key="3">
    <source>
        <dbReference type="EMBL" id="RSL28696.1"/>
    </source>
</evidence>
<dbReference type="Pfam" id="PF00171">
    <property type="entry name" value="Aldedh"/>
    <property type="match status" value="1"/>
</dbReference>
<sequence length="45" mass="4846">MNGDPLVRKVTFTGSTEVGKQLMKQGADQLKKLSLELGGMPQILS</sequence>
<dbReference type="AlphaFoldDB" id="A0A428MRL7"/>
<dbReference type="InterPro" id="IPR016161">
    <property type="entry name" value="Ald_DH/histidinol_DH"/>
</dbReference>
<keyword evidence="1" id="KW-0560">Oxidoreductase</keyword>
<dbReference type="InterPro" id="IPR015590">
    <property type="entry name" value="Aldehyde_DH_dom"/>
</dbReference>
<comment type="caution">
    <text evidence="3">The sequence shown here is derived from an EMBL/GenBank/DDBJ whole genome shotgun (WGS) entry which is preliminary data.</text>
</comment>